<feature type="transmembrane region" description="Helical" evidence="6">
    <location>
        <begin position="82"/>
        <end position="103"/>
    </location>
</feature>
<dbReference type="Proteomes" id="UP000886796">
    <property type="component" value="Unassembled WGS sequence"/>
</dbReference>
<evidence type="ECO:0000256" key="1">
    <source>
        <dbReference type="ARBA" id="ARBA00004651"/>
    </source>
</evidence>
<reference evidence="8" key="2">
    <citation type="journal article" date="2021" name="PeerJ">
        <title>Extensive microbial diversity within the chicken gut microbiome revealed by metagenomics and culture.</title>
        <authorList>
            <person name="Gilroy R."/>
            <person name="Ravi A."/>
            <person name="Getino M."/>
            <person name="Pursley I."/>
            <person name="Horton D.L."/>
            <person name="Alikhan N.F."/>
            <person name="Baker D."/>
            <person name="Gharbi K."/>
            <person name="Hall N."/>
            <person name="Watson M."/>
            <person name="Adriaenssens E.M."/>
            <person name="Foster-Nyarko E."/>
            <person name="Jarju S."/>
            <person name="Secka A."/>
            <person name="Antonio M."/>
            <person name="Oren A."/>
            <person name="Chaudhuri R.R."/>
            <person name="La Ragione R."/>
            <person name="Hildebrand F."/>
            <person name="Pallen M.J."/>
        </authorList>
    </citation>
    <scope>NUCLEOTIDE SEQUENCE</scope>
    <source>
        <strain evidence="8">13361</strain>
    </source>
</reference>
<dbReference type="InterPro" id="IPR015867">
    <property type="entry name" value="N-reg_PII/ATP_PRibTrfase_C"/>
</dbReference>
<accession>A0A9D0Z0X6</accession>
<reference evidence="8" key="1">
    <citation type="submission" date="2020-10" db="EMBL/GenBank/DDBJ databases">
        <authorList>
            <person name="Gilroy R."/>
        </authorList>
    </citation>
    <scope>NUCLEOTIDE SEQUENCE</scope>
    <source>
        <strain evidence="8">13361</strain>
    </source>
</reference>
<gene>
    <name evidence="8" type="ORF">IAB74_00080</name>
</gene>
<feature type="domain" description="DUF2179" evidence="7">
    <location>
        <begin position="227"/>
        <end position="280"/>
    </location>
</feature>
<keyword evidence="4 6" id="KW-1133">Transmembrane helix</keyword>
<comment type="subcellular location">
    <subcellularLocation>
        <location evidence="1">Cell membrane</location>
        <topology evidence="1">Multi-pass membrane protein</topology>
    </subcellularLocation>
</comment>
<dbReference type="CDD" id="cd16380">
    <property type="entry name" value="YitT_C"/>
    <property type="match status" value="1"/>
</dbReference>
<keyword evidence="2" id="KW-1003">Cell membrane</keyword>
<dbReference type="InterPro" id="IPR019264">
    <property type="entry name" value="DUF2179"/>
</dbReference>
<name>A0A9D0Z0X6_9FIRM</name>
<dbReference type="AlphaFoldDB" id="A0A9D0Z0X6"/>
<feature type="transmembrane region" description="Helical" evidence="6">
    <location>
        <begin position="109"/>
        <end position="128"/>
    </location>
</feature>
<protein>
    <submittedName>
        <fullName evidence="8">YitT family protein</fullName>
    </submittedName>
</protein>
<evidence type="ECO:0000313" key="9">
    <source>
        <dbReference type="Proteomes" id="UP000886796"/>
    </source>
</evidence>
<dbReference type="Pfam" id="PF02588">
    <property type="entry name" value="YitT_membrane"/>
    <property type="match status" value="1"/>
</dbReference>
<feature type="transmembrane region" description="Helical" evidence="6">
    <location>
        <begin position="154"/>
        <end position="173"/>
    </location>
</feature>
<dbReference type="Gene3D" id="3.30.70.120">
    <property type="match status" value="1"/>
</dbReference>
<evidence type="ECO:0000256" key="2">
    <source>
        <dbReference type="ARBA" id="ARBA00022475"/>
    </source>
</evidence>
<dbReference type="PANTHER" id="PTHR33545">
    <property type="entry name" value="UPF0750 MEMBRANE PROTEIN YITT-RELATED"/>
    <property type="match status" value="1"/>
</dbReference>
<feature type="transmembrane region" description="Helical" evidence="6">
    <location>
        <begin position="51"/>
        <end position="70"/>
    </location>
</feature>
<dbReference type="InterPro" id="IPR003740">
    <property type="entry name" value="YitT"/>
</dbReference>
<proteinExistence type="predicted"/>
<evidence type="ECO:0000259" key="7">
    <source>
        <dbReference type="Pfam" id="PF10035"/>
    </source>
</evidence>
<dbReference type="GO" id="GO:0005886">
    <property type="term" value="C:plasma membrane"/>
    <property type="evidence" value="ECO:0007669"/>
    <property type="project" value="UniProtKB-SubCell"/>
</dbReference>
<dbReference type="InterPro" id="IPR051461">
    <property type="entry name" value="UPF0750_membrane"/>
</dbReference>
<evidence type="ECO:0000256" key="3">
    <source>
        <dbReference type="ARBA" id="ARBA00022692"/>
    </source>
</evidence>
<keyword evidence="5 6" id="KW-0472">Membrane</keyword>
<comment type="caution">
    <text evidence="8">The sequence shown here is derived from an EMBL/GenBank/DDBJ whole genome shotgun (WGS) entry which is preliminary data.</text>
</comment>
<dbReference type="PIRSF" id="PIRSF006483">
    <property type="entry name" value="Membrane_protein_YitT"/>
    <property type="match status" value="1"/>
</dbReference>
<evidence type="ECO:0000256" key="4">
    <source>
        <dbReference type="ARBA" id="ARBA00022989"/>
    </source>
</evidence>
<evidence type="ECO:0000313" key="8">
    <source>
        <dbReference type="EMBL" id="HIQ66894.1"/>
    </source>
</evidence>
<feature type="transmembrane region" description="Helical" evidence="6">
    <location>
        <begin position="5"/>
        <end position="25"/>
    </location>
</feature>
<evidence type="ECO:0000256" key="5">
    <source>
        <dbReference type="ARBA" id="ARBA00023136"/>
    </source>
</evidence>
<dbReference type="EMBL" id="DVFK01000002">
    <property type="protein sequence ID" value="HIQ66894.1"/>
    <property type="molecule type" value="Genomic_DNA"/>
</dbReference>
<keyword evidence="3 6" id="KW-0812">Transmembrane</keyword>
<dbReference type="PANTHER" id="PTHR33545:SF5">
    <property type="entry name" value="UPF0750 MEMBRANE PROTEIN YITT"/>
    <property type="match status" value="1"/>
</dbReference>
<dbReference type="Pfam" id="PF10035">
    <property type="entry name" value="DUF2179"/>
    <property type="match status" value="1"/>
</dbReference>
<evidence type="ECO:0000256" key="6">
    <source>
        <dbReference type="SAM" id="Phobius"/>
    </source>
</evidence>
<sequence length="302" mass="33632">MARKVLTYVVIVVVALLCALNYHLFVFPNQFAPSGLNGICTMIQHLTDINVGYMSLLINIPLAILVYFFVSKPLALRSMVYVAVFSLGLVVLDYVDLSSIAYATDNGTSTILGPVVAGIIYGTCYSLMMRVGTFSGGTDFVAVLYHKKHPETNLFWMIFALNSFVAGISFFVYGYQMEPVLLCILYSFTSSMITDKMAKSGRSALRYEIVTQYPEEISREIIQRLHHSATLLPGIGMYKEKPISVLVCIVNKTQAASITAILRNYPHTFANVSQVSQVMGNFKRMDANNHLEKNILDNIDQD</sequence>
<organism evidence="8 9">
    <name type="scientific">Candidatus Faecousia excrementigallinarum</name>
    <dbReference type="NCBI Taxonomy" id="2840806"/>
    <lineage>
        <taxon>Bacteria</taxon>
        <taxon>Bacillati</taxon>
        <taxon>Bacillota</taxon>
        <taxon>Clostridia</taxon>
        <taxon>Eubacteriales</taxon>
        <taxon>Oscillospiraceae</taxon>
        <taxon>Faecousia</taxon>
    </lineage>
</organism>